<sequence>MGKIADFKSLAGINTWESITPDAHGDWLRQRDDSFSQFVVMGDKKSDGLKLFDSFSLGLGTNRDTWAYNSSKTKLQENMSNMIAFYNMELKRFNEAHSDADKKAREAKVGSFIDSSPERISWTRSLKQEIVKNKIARFDSGSAKHSLYRPFTKQWVYFNRKLNEYVFLMPSIWPDACVDNFVICTAGVGARAGFSVFMAKTLTDLHTLDTGQCFPLYLYDEAVQTTKTDLFAEPVEGGLRRRDAITDAGLGHFTAAYPGEQISKEDLFYYVYGLLHSPDYLERFADNLGKELPRIPAVKKAADFWAFSNAGRDLANLHLNYETVEPYPLAIEAKGTLTEADYRVEKMKFAKKGDKTTVIYNSRITLKGIPDAAWDYVVNGKAALDWVMERQAVRTDKASGIVNDANDWACETMGNPKYPLELFQRVVTVSLETQKIVNSLPPLDI</sequence>
<reference evidence="2 3" key="1">
    <citation type="submission" date="2023-12" db="EMBL/GenBank/DDBJ databases">
        <title>Pseudomonas sp. T5W1.</title>
        <authorList>
            <person name="Maltman C."/>
        </authorList>
    </citation>
    <scope>NUCLEOTIDE SEQUENCE [LARGE SCALE GENOMIC DNA]</scope>
    <source>
        <strain evidence="2 3">T5W1</strain>
    </source>
</reference>
<gene>
    <name evidence="2" type="ORF">SOP97_17755</name>
</gene>
<dbReference type="Proteomes" id="UP001292571">
    <property type="component" value="Unassembled WGS sequence"/>
</dbReference>
<evidence type="ECO:0000313" key="3">
    <source>
        <dbReference type="Proteomes" id="UP001292571"/>
    </source>
</evidence>
<dbReference type="EMBL" id="JAYEET010000053">
    <property type="protein sequence ID" value="MEA1607646.1"/>
    <property type="molecule type" value="Genomic_DNA"/>
</dbReference>
<protein>
    <submittedName>
        <fullName evidence="2">Type ISP restriction/modification enzyme</fullName>
    </submittedName>
</protein>
<comment type="caution">
    <text evidence="2">The sequence shown here is derived from an EMBL/GenBank/DDBJ whole genome shotgun (WGS) entry which is preliminary data.</text>
</comment>
<accession>A0ABU5PDA3</accession>
<proteinExistence type="predicted"/>
<dbReference type="Pfam" id="PF18135">
    <property type="entry name" value="Type_ISP_C"/>
    <property type="match status" value="1"/>
</dbReference>
<dbReference type="InterPro" id="IPR041635">
    <property type="entry name" value="Type_ISP_LLaBIII_C"/>
</dbReference>
<feature type="domain" description="Type ISP restriction-modification enzyme LLaBIII C-terminal specificity" evidence="1">
    <location>
        <begin position="50"/>
        <end position="422"/>
    </location>
</feature>
<keyword evidence="3" id="KW-1185">Reference proteome</keyword>
<name>A0ABU5PDA3_9PSED</name>
<evidence type="ECO:0000313" key="2">
    <source>
        <dbReference type="EMBL" id="MEA1607646.1"/>
    </source>
</evidence>
<organism evidence="2 3">
    <name type="scientific">Pseudomonas spirodelae</name>
    <dbReference type="NCBI Taxonomy" id="3101751"/>
    <lineage>
        <taxon>Bacteria</taxon>
        <taxon>Pseudomonadati</taxon>
        <taxon>Pseudomonadota</taxon>
        <taxon>Gammaproteobacteria</taxon>
        <taxon>Pseudomonadales</taxon>
        <taxon>Pseudomonadaceae</taxon>
        <taxon>Pseudomonas</taxon>
    </lineage>
</organism>
<evidence type="ECO:0000259" key="1">
    <source>
        <dbReference type="Pfam" id="PF18135"/>
    </source>
</evidence>